<dbReference type="GO" id="GO:0008237">
    <property type="term" value="F:metallopeptidase activity"/>
    <property type="evidence" value="ECO:0007669"/>
    <property type="project" value="UniProtKB-KW"/>
</dbReference>
<feature type="transmembrane region" description="Helical" evidence="2">
    <location>
        <begin position="211"/>
        <end position="228"/>
    </location>
</feature>
<evidence type="ECO:0000313" key="4">
    <source>
        <dbReference type="EMBL" id="GAA3633857.1"/>
    </source>
</evidence>
<evidence type="ECO:0000259" key="3">
    <source>
        <dbReference type="Pfam" id="PF02517"/>
    </source>
</evidence>
<dbReference type="EMBL" id="BAABAB010000033">
    <property type="protein sequence ID" value="GAA3633857.1"/>
    <property type="molecule type" value="Genomic_DNA"/>
</dbReference>
<keyword evidence="2" id="KW-0812">Transmembrane</keyword>
<feature type="transmembrane region" description="Helical" evidence="2">
    <location>
        <begin position="240"/>
        <end position="259"/>
    </location>
</feature>
<dbReference type="InterPro" id="IPR003675">
    <property type="entry name" value="Rce1/LyrA-like_dom"/>
</dbReference>
<sequence>MIVVSRPDAPAEQPPAPASPASRRARLIGRALGLVRPVLIDKVERDHRQSDGQFLRRRIVVGVTIVVGATLLGLSFSVDPGDPTFYPLTFGLAAVWVIGSFASGPLHLGRILSRGELRRPIIAPIVVGLLLAAVFIVGALVFRLIPPLAGLAEDVLGYARYGSIAIITAITLVNGIAEELFFRGALFAAIGVRHPVLISTLLYGLATVAGGNPVLVFAALVLGLVVGLQRRAGGGVLAPILTHITWSMTMLFALPPIFAA</sequence>
<dbReference type="Pfam" id="PF02517">
    <property type="entry name" value="Rce1-like"/>
    <property type="match status" value="1"/>
</dbReference>
<feature type="transmembrane region" description="Helical" evidence="2">
    <location>
        <begin position="184"/>
        <end position="205"/>
    </location>
</feature>
<keyword evidence="4" id="KW-0645">Protease</keyword>
<feature type="transmembrane region" description="Helical" evidence="2">
    <location>
        <begin position="84"/>
        <end position="109"/>
    </location>
</feature>
<keyword evidence="2" id="KW-0472">Membrane</keyword>
<gene>
    <name evidence="4" type="ORF">GCM10022236_40610</name>
</gene>
<dbReference type="Proteomes" id="UP001501490">
    <property type="component" value="Unassembled WGS sequence"/>
</dbReference>
<keyword evidence="5" id="KW-1185">Reference proteome</keyword>
<reference evidence="5" key="1">
    <citation type="journal article" date="2019" name="Int. J. Syst. Evol. Microbiol.">
        <title>The Global Catalogue of Microorganisms (GCM) 10K type strain sequencing project: providing services to taxonomists for standard genome sequencing and annotation.</title>
        <authorList>
            <consortium name="The Broad Institute Genomics Platform"/>
            <consortium name="The Broad Institute Genome Sequencing Center for Infectious Disease"/>
            <person name="Wu L."/>
            <person name="Ma J."/>
        </authorList>
    </citation>
    <scope>NUCLEOTIDE SEQUENCE [LARGE SCALE GENOMIC DNA]</scope>
    <source>
        <strain evidence="5">JCM 16929</strain>
    </source>
</reference>
<protein>
    <submittedName>
        <fullName evidence="4">CPBP family intramembrane metalloprotease</fullName>
    </submittedName>
</protein>
<comment type="caution">
    <text evidence="4">The sequence shown here is derived from an EMBL/GenBank/DDBJ whole genome shotgun (WGS) entry which is preliminary data.</text>
</comment>
<feature type="transmembrane region" description="Helical" evidence="2">
    <location>
        <begin position="158"/>
        <end position="177"/>
    </location>
</feature>
<feature type="region of interest" description="Disordered" evidence="1">
    <location>
        <begin position="1"/>
        <end position="22"/>
    </location>
</feature>
<feature type="transmembrane region" description="Helical" evidence="2">
    <location>
        <begin position="59"/>
        <end position="78"/>
    </location>
</feature>
<organism evidence="4 5">
    <name type="scientific">Microlunatus ginsengisoli</name>
    <dbReference type="NCBI Taxonomy" id="363863"/>
    <lineage>
        <taxon>Bacteria</taxon>
        <taxon>Bacillati</taxon>
        <taxon>Actinomycetota</taxon>
        <taxon>Actinomycetes</taxon>
        <taxon>Propionibacteriales</taxon>
        <taxon>Propionibacteriaceae</taxon>
        <taxon>Microlunatus</taxon>
    </lineage>
</organism>
<evidence type="ECO:0000256" key="2">
    <source>
        <dbReference type="SAM" id="Phobius"/>
    </source>
</evidence>
<evidence type="ECO:0000313" key="5">
    <source>
        <dbReference type="Proteomes" id="UP001501490"/>
    </source>
</evidence>
<keyword evidence="4" id="KW-0482">Metalloprotease</keyword>
<keyword evidence="2" id="KW-1133">Transmembrane helix</keyword>
<name>A0ABP7AJZ4_9ACTN</name>
<proteinExistence type="predicted"/>
<keyword evidence="4" id="KW-0378">Hydrolase</keyword>
<evidence type="ECO:0000256" key="1">
    <source>
        <dbReference type="SAM" id="MobiDB-lite"/>
    </source>
</evidence>
<feature type="compositionally biased region" description="Low complexity" evidence="1">
    <location>
        <begin position="1"/>
        <end position="11"/>
    </location>
</feature>
<feature type="domain" description="CAAX prenyl protease 2/Lysostaphin resistance protein A-like" evidence="3">
    <location>
        <begin position="163"/>
        <end position="248"/>
    </location>
</feature>
<feature type="transmembrane region" description="Helical" evidence="2">
    <location>
        <begin position="121"/>
        <end position="146"/>
    </location>
</feature>
<accession>A0ABP7AJZ4</accession>